<dbReference type="Proteomes" id="UP000248012">
    <property type="component" value="Unassembled WGS sequence"/>
</dbReference>
<evidence type="ECO:0000256" key="2">
    <source>
        <dbReference type="ARBA" id="ARBA00022475"/>
    </source>
</evidence>
<comment type="caution">
    <text evidence="8">The sequence shown here is derived from an EMBL/GenBank/DDBJ whole genome shotgun (WGS) entry which is preliminary data.</text>
</comment>
<keyword evidence="9" id="KW-1185">Reference proteome</keyword>
<evidence type="ECO:0000256" key="4">
    <source>
        <dbReference type="ARBA" id="ARBA00022989"/>
    </source>
</evidence>
<protein>
    <recommendedName>
        <fullName evidence="7">RDD domain-containing protein</fullName>
    </recommendedName>
</protein>
<keyword evidence="3 6" id="KW-0812">Transmembrane</keyword>
<name>A0A2V4NU24_9RHOB</name>
<dbReference type="EMBL" id="QFVT01000003">
    <property type="protein sequence ID" value="PYC48456.1"/>
    <property type="molecule type" value="Genomic_DNA"/>
</dbReference>
<evidence type="ECO:0000313" key="8">
    <source>
        <dbReference type="EMBL" id="PYC48456.1"/>
    </source>
</evidence>
<dbReference type="RefSeq" id="WP_110795191.1">
    <property type="nucleotide sequence ID" value="NZ_KZ826482.1"/>
</dbReference>
<reference evidence="8 9" key="1">
    <citation type="submission" date="2018-05" db="EMBL/GenBank/DDBJ databases">
        <title>Oceanovita maritima gen. nov., sp. nov., a marine bacterium in the family Rhodobacteraceae isolated from surface seawater of Lundu port Xiamen, China.</title>
        <authorList>
            <person name="Hetharua B.H."/>
            <person name="Min D."/>
            <person name="Liao H."/>
            <person name="Tian Y."/>
        </authorList>
    </citation>
    <scope>NUCLEOTIDE SEQUENCE [LARGE SCALE GENOMIC DNA]</scope>
    <source>
        <strain evidence="8 9">FSX-11</strain>
    </source>
</reference>
<feature type="domain" description="RDD" evidence="7">
    <location>
        <begin position="24"/>
        <end position="139"/>
    </location>
</feature>
<evidence type="ECO:0000313" key="9">
    <source>
        <dbReference type="Proteomes" id="UP000248012"/>
    </source>
</evidence>
<dbReference type="InterPro" id="IPR010432">
    <property type="entry name" value="RDD"/>
</dbReference>
<evidence type="ECO:0000256" key="6">
    <source>
        <dbReference type="SAM" id="Phobius"/>
    </source>
</evidence>
<dbReference type="Pfam" id="PF06271">
    <property type="entry name" value="RDD"/>
    <property type="match status" value="1"/>
</dbReference>
<feature type="transmembrane region" description="Helical" evidence="6">
    <location>
        <begin position="35"/>
        <end position="68"/>
    </location>
</feature>
<sequence length="151" mass="16427">MPHADDPRFLPDPDTQPEFYADVATKRLLAFLVDVVLIALLTLIAIVLSLFILSFFAPLLYAVISFVYRTMSLANRSATPGMRLMAIEMRTLNGAPLSLPMAAAHTLGTTMSFAVFPVQIASVVMMLMTPRGQGLTDHVIGTVALNKRAGY</sequence>
<evidence type="ECO:0000259" key="7">
    <source>
        <dbReference type="Pfam" id="PF06271"/>
    </source>
</evidence>
<dbReference type="PANTHER" id="PTHR36115">
    <property type="entry name" value="PROLINE-RICH ANTIGEN HOMOLOG-RELATED"/>
    <property type="match status" value="1"/>
</dbReference>
<proteinExistence type="predicted"/>
<organism evidence="8 9">
    <name type="scientific">Litorivita pollutaquae</name>
    <dbReference type="NCBI Taxonomy" id="2200892"/>
    <lineage>
        <taxon>Bacteria</taxon>
        <taxon>Pseudomonadati</taxon>
        <taxon>Pseudomonadota</taxon>
        <taxon>Alphaproteobacteria</taxon>
        <taxon>Rhodobacterales</taxon>
        <taxon>Paracoccaceae</taxon>
        <taxon>Litorivita</taxon>
    </lineage>
</organism>
<dbReference type="InterPro" id="IPR051791">
    <property type="entry name" value="Pra-immunoreactive"/>
</dbReference>
<keyword evidence="2" id="KW-1003">Cell membrane</keyword>
<dbReference type="AlphaFoldDB" id="A0A2V4NU24"/>
<keyword evidence="5 6" id="KW-0472">Membrane</keyword>
<keyword evidence="4 6" id="KW-1133">Transmembrane helix</keyword>
<gene>
    <name evidence="8" type="ORF">DI396_05635</name>
</gene>
<evidence type="ECO:0000256" key="1">
    <source>
        <dbReference type="ARBA" id="ARBA00004651"/>
    </source>
</evidence>
<dbReference type="PANTHER" id="PTHR36115:SF6">
    <property type="entry name" value="PROLINE-RICH ANTIGEN HOMOLOG"/>
    <property type="match status" value="1"/>
</dbReference>
<dbReference type="OrthoDB" id="7270324at2"/>
<evidence type="ECO:0000256" key="5">
    <source>
        <dbReference type="ARBA" id="ARBA00023136"/>
    </source>
</evidence>
<comment type="subcellular location">
    <subcellularLocation>
        <location evidence="1">Cell membrane</location>
        <topology evidence="1">Multi-pass membrane protein</topology>
    </subcellularLocation>
</comment>
<dbReference type="GO" id="GO:0005886">
    <property type="term" value="C:plasma membrane"/>
    <property type="evidence" value="ECO:0007669"/>
    <property type="project" value="UniProtKB-SubCell"/>
</dbReference>
<accession>A0A2V4NU24</accession>
<evidence type="ECO:0000256" key="3">
    <source>
        <dbReference type="ARBA" id="ARBA00022692"/>
    </source>
</evidence>